<evidence type="ECO:0000259" key="1">
    <source>
        <dbReference type="Pfam" id="PF12146"/>
    </source>
</evidence>
<dbReference type="InterPro" id="IPR022742">
    <property type="entry name" value="Hydrolase_4"/>
</dbReference>
<dbReference type="InterPro" id="IPR051044">
    <property type="entry name" value="MAG_DAG_Lipase"/>
</dbReference>
<evidence type="ECO:0000313" key="3">
    <source>
        <dbReference type="Proteomes" id="UP000247810"/>
    </source>
</evidence>
<dbReference type="Pfam" id="PF12146">
    <property type="entry name" value="Hydrolase_4"/>
    <property type="match status" value="1"/>
</dbReference>
<keyword evidence="2" id="KW-0378">Hydrolase</keyword>
<reference evidence="2 3" key="1">
    <citation type="submission" date="2018-02" db="EMBL/GenBank/DDBJ databases">
        <title>The genomes of Aspergillus section Nigri reveals drivers in fungal speciation.</title>
        <authorList>
            <consortium name="DOE Joint Genome Institute"/>
            <person name="Vesth T.C."/>
            <person name="Nybo J."/>
            <person name="Theobald S."/>
            <person name="Brandl J."/>
            <person name="Frisvad J.C."/>
            <person name="Nielsen K.F."/>
            <person name="Lyhne E.K."/>
            <person name="Kogle M.E."/>
            <person name="Kuo A."/>
            <person name="Riley R."/>
            <person name="Clum A."/>
            <person name="Nolan M."/>
            <person name="Lipzen A."/>
            <person name="Salamov A."/>
            <person name="Henrissat B."/>
            <person name="Wiebenga A."/>
            <person name="De vries R.P."/>
            <person name="Grigoriev I.V."/>
            <person name="Mortensen U.H."/>
            <person name="Andersen M.R."/>
            <person name="Baker S.E."/>
        </authorList>
    </citation>
    <scope>NUCLEOTIDE SEQUENCE [LARGE SCALE GENOMIC DNA]</scope>
    <source>
        <strain evidence="2 3">CBS 707.79</strain>
    </source>
</reference>
<dbReference type="Gene3D" id="3.40.50.1820">
    <property type="entry name" value="alpha/beta hydrolase"/>
    <property type="match status" value="1"/>
</dbReference>
<dbReference type="SUPFAM" id="SSF53474">
    <property type="entry name" value="alpha/beta-Hydrolases"/>
    <property type="match status" value="1"/>
</dbReference>
<dbReference type="Proteomes" id="UP000247810">
    <property type="component" value="Unassembled WGS sequence"/>
</dbReference>
<protein>
    <submittedName>
        <fullName evidence="2">Alpha/beta hydrolase</fullName>
    </submittedName>
</protein>
<dbReference type="AlphaFoldDB" id="A0A319CUW7"/>
<dbReference type="GO" id="GO:0016787">
    <property type="term" value="F:hydrolase activity"/>
    <property type="evidence" value="ECO:0007669"/>
    <property type="project" value="UniProtKB-KW"/>
</dbReference>
<keyword evidence="3" id="KW-1185">Reference proteome</keyword>
<dbReference type="VEuPathDB" id="FungiDB:BO71DRAFT_403931"/>
<dbReference type="InterPro" id="IPR029058">
    <property type="entry name" value="AB_hydrolase_fold"/>
</dbReference>
<dbReference type="EMBL" id="KZ826102">
    <property type="protein sequence ID" value="PYH88359.1"/>
    <property type="molecule type" value="Genomic_DNA"/>
</dbReference>
<sequence>MSEITITEGEFRLPDGYPVYQKTWSPNTPPVAKLVHFHGFSDHINNAEVLFSALAAQGIYCTGIDQRGWGRSASKKSQRGNTGPTPFILADMASFIKAQQTEIHPTLPLFVSGHSMGGGLVATLASTPAYASLVSSLRGILLLAPLIGLTPRQTPSSITVFLGRLAGKLLPHFQLTEEMQIEYIVRDPRVQKDLKADPLNHGTGTLEMFANMLDRTADLSAGRLVLGEGVKSVYLAHGSGDGCTSFDASKKWFDMQTGGVKEGEKCFKEYEGWSHVLHMDLPENRQLFADDTARWILEKRASA</sequence>
<gene>
    <name evidence="2" type="ORF">BO71DRAFT_403931</name>
</gene>
<feature type="domain" description="Serine aminopeptidase S33" evidence="1">
    <location>
        <begin position="29"/>
        <end position="280"/>
    </location>
</feature>
<accession>A0A319CUW7</accession>
<evidence type="ECO:0000313" key="2">
    <source>
        <dbReference type="EMBL" id="PYH88359.1"/>
    </source>
</evidence>
<organism evidence="2 3">
    <name type="scientific">Aspergillus ellipticus CBS 707.79</name>
    <dbReference type="NCBI Taxonomy" id="1448320"/>
    <lineage>
        <taxon>Eukaryota</taxon>
        <taxon>Fungi</taxon>
        <taxon>Dikarya</taxon>
        <taxon>Ascomycota</taxon>
        <taxon>Pezizomycotina</taxon>
        <taxon>Eurotiomycetes</taxon>
        <taxon>Eurotiomycetidae</taxon>
        <taxon>Eurotiales</taxon>
        <taxon>Aspergillaceae</taxon>
        <taxon>Aspergillus</taxon>
        <taxon>Aspergillus subgen. Circumdati</taxon>
    </lineage>
</organism>
<dbReference type="OrthoDB" id="10249433at2759"/>
<dbReference type="STRING" id="1448320.A0A319CUW7"/>
<dbReference type="PANTHER" id="PTHR11614">
    <property type="entry name" value="PHOSPHOLIPASE-RELATED"/>
    <property type="match status" value="1"/>
</dbReference>
<dbReference type="FunFam" id="3.40.50.1820:FF:000255">
    <property type="entry name" value="Alpha/beta hydrolase, putative"/>
    <property type="match status" value="1"/>
</dbReference>
<proteinExistence type="predicted"/>
<name>A0A319CUW7_9EURO</name>